<organism evidence="2 3">
    <name type="scientific">Methylobacterium platani</name>
    <dbReference type="NCBI Taxonomy" id="427683"/>
    <lineage>
        <taxon>Bacteria</taxon>
        <taxon>Pseudomonadati</taxon>
        <taxon>Pseudomonadota</taxon>
        <taxon>Alphaproteobacteria</taxon>
        <taxon>Hyphomicrobiales</taxon>
        <taxon>Methylobacteriaceae</taxon>
        <taxon>Methylobacterium</taxon>
    </lineage>
</organism>
<comment type="caution">
    <text evidence="2">The sequence shown here is derived from an EMBL/GenBank/DDBJ whole genome shotgun (WGS) entry which is preliminary data.</text>
</comment>
<name>A0A179S8U5_9HYPH</name>
<evidence type="ECO:0000313" key="3">
    <source>
        <dbReference type="Proteomes" id="UP000078316"/>
    </source>
</evidence>
<dbReference type="InterPro" id="IPR003497">
    <property type="entry name" value="BRO_N_domain"/>
</dbReference>
<proteinExistence type="predicted"/>
<dbReference type="AlphaFoldDB" id="A0A179S8U5"/>
<accession>A0A179S8U5</accession>
<evidence type="ECO:0000259" key="1">
    <source>
        <dbReference type="PROSITE" id="PS51750"/>
    </source>
</evidence>
<dbReference type="Proteomes" id="UP000078316">
    <property type="component" value="Unassembled WGS sequence"/>
</dbReference>
<dbReference type="EMBL" id="LWHQ01000039">
    <property type="protein sequence ID" value="OAS22214.1"/>
    <property type="molecule type" value="Genomic_DNA"/>
</dbReference>
<sequence>MGALTTFDFETKPLRLVDRNGESWFVATDAAAILGQRDAEKLTRTLDDDEKGTHTVGTLGGEQTVAIISEAGLYRAILQRRATNSVPAEIRQAITRFQRWVFHDVLPSLRRTGTYAPAEPSDAPGVATAFRSYFTIGELIGLDRNQAALAANRATRTTTGIDPLALMGATHLLAPQQAPLLTPTDLGKEIGGLSAIATNNMLAERGFQEGRRDAKDRPYWVPTAAGERFAVFLDTSKKHSDGTPVRQLKWSADIVAALREATAADAPVA</sequence>
<dbReference type="Pfam" id="PF02498">
    <property type="entry name" value="Bro-N"/>
    <property type="match status" value="1"/>
</dbReference>
<dbReference type="PROSITE" id="PS51750">
    <property type="entry name" value="BRO_N"/>
    <property type="match status" value="1"/>
</dbReference>
<dbReference type="OrthoDB" id="9808959at2"/>
<evidence type="ECO:0000313" key="2">
    <source>
        <dbReference type="EMBL" id="OAS22214.1"/>
    </source>
</evidence>
<protein>
    <recommendedName>
        <fullName evidence="1">Bro-N domain-containing protein</fullName>
    </recommendedName>
</protein>
<dbReference type="STRING" id="427683.A5481_19800"/>
<gene>
    <name evidence="2" type="ORF">A5481_19800</name>
</gene>
<dbReference type="SMART" id="SM01040">
    <property type="entry name" value="Bro-N"/>
    <property type="match status" value="1"/>
</dbReference>
<dbReference type="RefSeq" id="WP_048432632.1">
    <property type="nucleotide sequence ID" value="NZ_LWHQ01000039.1"/>
</dbReference>
<dbReference type="PANTHER" id="PTHR36180:SF2">
    <property type="entry name" value="BRO FAMILY PROTEIN"/>
    <property type="match status" value="1"/>
</dbReference>
<feature type="domain" description="Bro-N" evidence="1">
    <location>
        <begin position="1"/>
        <end position="113"/>
    </location>
</feature>
<reference evidence="2 3" key="1">
    <citation type="submission" date="2016-04" db="EMBL/GenBank/DDBJ databases">
        <authorList>
            <person name="Evans L.H."/>
            <person name="Alamgir A."/>
            <person name="Owens N."/>
            <person name="Weber N.D."/>
            <person name="Virtaneva K."/>
            <person name="Barbian K."/>
            <person name="Babar A."/>
            <person name="Rosenke K."/>
        </authorList>
    </citation>
    <scope>NUCLEOTIDE SEQUENCE [LARGE SCALE GENOMIC DNA]</scope>
    <source>
        <strain evidence="2 3">PMB02</strain>
    </source>
</reference>
<dbReference type="PANTHER" id="PTHR36180">
    <property type="entry name" value="DNA-BINDING PROTEIN-RELATED-RELATED"/>
    <property type="match status" value="1"/>
</dbReference>